<dbReference type="InterPro" id="IPR051079">
    <property type="entry name" value="Sorting_Nexin_Autophagy"/>
</dbReference>
<keyword evidence="12" id="KW-1185">Reference proteome</keyword>
<dbReference type="Gene3D" id="1.20.1270.60">
    <property type="entry name" value="Arfaptin homology (AH) domain/BAR domain"/>
    <property type="match status" value="1"/>
</dbReference>
<dbReference type="InterPro" id="IPR036871">
    <property type="entry name" value="PX_dom_sf"/>
</dbReference>
<dbReference type="Gene3D" id="3.30.1520.10">
    <property type="entry name" value="Phox-like domain"/>
    <property type="match status" value="1"/>
</dbReference>
<dbReference type="GO" id="GO:0005829">
    <property type="term" value="C:cytosol"/>
    <property type="evidence" value="ECO:0007669"/>
    <property type="project" value="GOC"/>
</dbReference>
<dbReference type="InterPro" id="IPR027267">
    <property type="entry name" value="AH/BAR_dom_sf"/>
</dbReference>
<dbReference type="AlphaFoldDB" id="A0AAV5QT42"/>
<dbReference type="RefSeq" id="XP_064854314.1">
    <property type="nucleotide sequence ID" value="XM_064998242.1"/>
</dbReference>
<dbReference type="GO" id="GO:0015031">
    <property type="term" value="P:protein transport"/>
    <property type="evidence" value="ECO:0007669"/>
    <property type="project" value="UniProtKB-KW"/>
</dbReference>
<evidence type="ECO:0000313" key="11">
    <source>
        <dbReference type="EMBL" id="GMM37318.1"/>
    </source>
</evidence>
<sequence length="533" mass="61219">MSYDVEEDNNPFASGLDQMDFPYQKNGHQDKSDNKDQSSNKGGSAIPKNRKDKISIIDANKTNDGHSTGGYITYTISYNNTLIRRRYREFESLRNSLVALFPTIIVPPIPTKQKLGDIISSATSATTSKASNTTSHMLSVNQSTHNLENLSNHLEPINIIDHRKRMLSIFLNRCLRISKIEDCEAFRCFLNPNLNWNDVLEQPPLSVIPKNSLQCDPIHPEKSTYLHTIMPIPNSLSQSTTSAIHMLRNVATNQEVKEETEEDQELSSKTIENSVMSELDKVDKKCSKYIADLSNISSELGILFNAFSLQEIDSVQANHLEKVSTIYDQNYLNLEILYKSLYLNYTEPLLEILQFTVITRKLIKFKNKKYAQLKMIDDELARKEKSLKNSTVGYSNWDNPKLNNAISKIDLADKSKSSSEQQKVVTQKFKIPGVNKLASVFKEHVYDNDPVKTHKDKVNKLIFDINQLKEMKKLAVKDFGLLETEINQELLKYEKFFKMIEFKKLLLKLVQNVLEYARKNLENWKEFDKVISK</sequence>
<evidence type="ECO:0000259" key="10">
    <source>
        <dbReference type="PROSITE" id="PS50195"/>
    </source>
</evidence>
<organism evidence="11 12">
    <name type="scientific">Saccharomycopsis crataegensis</name>
    <dbReference type="NCBI Taxonomy" id="43959"/>
    <lineage>
        <taxon>Eukaryota</taxon>
        <taxon>Fungi</taxon>
        <taxon>Dikarya</taxon>
        <taxon>Ascomycota</taxon>
        <taxon>Saccharomycotina</taxon>
        <taxon>Saccharomycetes</taxon>
        <taxon>Saccharomycopsidaceae</taxon>
        <taxon>Saccharomycopsis</taxon>
    </lineage>
</organism>
<evidence type="ECO:0000313" key="12">
    <source>
        <dbReference type="Proteomes" id="UP001360560"/>
    </source>
</evidence>
<evidence type="ECO:0000256" key="2">
    <source>
        <dbReference type="ARBA" id="ARBA00010883"/>
    </source>
</evidence>
<dbReference type="Pfam" id="PF00787">
    <property type="entry name" value="PX"/>
    <property type="match status" value="1"/>
</dbReference>
<comment type="subcellular location">
    <subcellularLocation>
        <location evidence="1">Endosome membrane</location>
        <topology evidence="1">Peripheral membrane protein</topology>
    </subcellularLocation>
</comment>
<dbReference type="InterPro" id="IPR001683">
    <property type="entry name" value="PX_dom"/>
</dbReference>
<feature type="region of interest" description="Disordered" evidence="9">
    <location>
        <begin position="1"/>
        <end position="55"/>
    </location>
</feature>
<accession>A0AAV5QT42</accession>
<dbReference type="PANTHER" id="PTHR46979">
    <property type="entry name" value="SORTING NEXIN-41"/>
    <property type="match status" value="1"/>
</dbReference>
<dbReference type="GO" id="GO:0032266">
    <property type="term" value="F:phosphatidylinositol-3-phosphate binding"/>
    <property type="evidence" value="ECO:0007669"/>
    <property type="project" value="UniProtKB-ARBA"/>
</dbReference>
<keyword evidence="6" id="KW-0072">Autophagy</keyword>
<proteinExistence type="inferred from homology"/>
<dbReference type="GO" id="GO:0010008">
    <property type="term" value="C:endosome membrane"/>
    <property type="evidence" value="ECO:0007669"/>
    <property type="project" value="UniProtKB-SubCell"/>
</dbReference>
<keyword evidence="3" id="KW-0813">Transport</keyword>
<dbReference type="GO" id="GO:0042147">
    <property type="term" value="P:retrograde transport, endosome to Golgi"/>
    <property type="evidence" value="ECO:0007669"/>
    <property type="project" value="InterPro"/>
</dbReference>
<feature type="compositionally biased region" description="Basic and acidic residues" evidence="9">
    <location>
        <begin position="27"/>
        <end position="38"/>
    </location>
</feature>
<dbReference type="CDD" id="cd06867">
    <property type="entry name" value="PX_SNX41_42"/>
    <property type="match status" value="1"/>
</dbReference>
<dbReference type="SUPFAM" id="SSF64268">
    <property type="entry name" value="PX domain"/>
    <property type="match status" value="1"/>
</dbReference>
<name>A0AAV5QT42_9ASCO</name>
<dbReference type="Proteomes" id="UP001360560">
    <property type="component" value="Unassembled WGS sequence"/>
</dbReference>
<dbReference type="GO" id="GO:0006914">
    <property type="term" value="P:autophagy"/>
    <property type="evidence" value="ECO:0007669"/>
    <property type="project" value="UniProtKB-KW"/>
</dbReference>
<evidence type="ECO:0000256" key="8">
    <source>
        <dbReference type="ARBA" id="ARBA00023136"/>
    </source>
</evidence>
<evidence type="ECO:0000256" key="9">
    <source>
        <dbReference type="SAM" id="MobiDB-lite"/>
    </source>
</evidence>
<dbReference type="PANTHER" id="PTHR46979:SF2">
    <property type="entry name" value="SORTING NEXIN-41"/>
    <property type="match status" value="1"/>
</dbReference>
<gene>
    <name evidence="11" type="ORF">DASC09_046430</name>
</gene>
<reference evidence="11 12" key="1">
    <citation type="journal article" date="2023" name="Elife">
        <title>Identification of key yeast species and microbe-microbe interactions impacting larval growth of Drosophila in the wild.</title>
        <authorList>
            <person name="Mure A."/>
            <person name="Sugiura Y."/>
            <person name="Maeda R."/>
            <person name="Honda K."/>
            <person name="Sakurai N."/>
            <person name="Takahashi Y."/>
            <person name="Watada M."/>
            <person name="Katoh T."/>
            <person name="Gotoh A."/>
            <person name="Gotoh Y."/>
            <person name="Taniguchi I."/>
            <person name="Nakamura K."/>
            <person name="Hayashi T."/>
            <person name="Katayama T."/>
            <person name="Uemura T."/>
            <person name="Hattori Y."/>
        </authorList>
    </citation>
    <scope>NUCLEOTIDE SEQUENCE [LARGE SCALE GENOMIC DNA]</scope>
    <source>
        <strain evidence="11 12">SC-9</strain>
    </source>
</reference>
<comment type="caution">
    <text evidence="11">The sequence shown here is derived from an EMBL/GenBank/DDBJ whole genome shotgun (WGS) entry which is preliminary data.</text>
</comment>
<evidence type="ECO:0000256" key="4">
    <source>
        <dbReference type="ARBA" id="ARBA00022753"/>
    </source>
</evidence>
<evidence type="ECO:0000256" key="6">
    <source>
        <dbReference type="ARBA" id="ARBA00023006"/>
    </source>
</evidence>
<dbReference type="GeneID" id="90075293"/>
<evidence type="ECO:0000256" key="5">
    <source>
        <dbReference type="ARBA" id="ARBA00022927"/>
    </source>
</evidence>
<keyword evidence="4" id="KW-0967">Endosome</keyword>
<dbReference type="InterPro" id="IPR044106">
    <property type="entry name" value="PX_Snx41/Atg20"/>
</dbReference>
<keyword evidence="7" id="KW-0446">Lipid-binding</keyword>
<comment type="similarity">
    <text evidence="2">Belongs to the sorting nexin family.</text>
</comment>
<evidence type="ECO:0000256" key="7">
    <source>
        <dbReference type="ARBA" id="ARBA00023121"/>
    </source>
</evidence>
<feature type="domain" description="PX" evidence="10">
    <location>
        <begin position="1"/>
        <end position="197"/>
    </location>
</feature>
<evidence type="ECO:0000256" key="1">
    <source>
        <dbReference type="ARBA" id="ARBA00004481"/>
    </source>
</evidence>
<keyword evidence="8" id="KW-0472">Membrane</keyword>
<dbReference type="SMART" id="SM00312">
    <property type="entry name" value="PX"/>
    <property type="match status" value="1"/>
</dbReference>
<evidence type="ECO:0000256" key="3">
    <source>
        <dbReference type="ARBA" id="ARBA00022448"/>
    </source>
</evidence>
<protein>
    <submittedName>
        <fullName evidence="11">Atg20 protein</fullName>
    </submittedName>
</protein>
<keyword evidence="5" id="KW-0653">Protein transport</keyword>
<dbReference type="EMBL" id="BTFZ01000011">
    <property type="protein sequence ID" value="GMM37318.1"/>
    <property type="molecule type" value="Genomic_DNA"/>
</dbReference>
<dbReference type="PROSITE" id="PS50195">
    <property type="entry name" value="PX"/>
    <property type="match status" value="1"/>
</dbReference>